<organism evidence="1 2">
    <name type="scientific">Klebsiella phage vB_KpnM_KpV52</name>
    <dbReference type="NCBI Taxonomy" id="1912321"/>
    <lineage>
        <taxon>Viruses</taxon>
        <taxon>Duplodnaviria</taxon>
        <taxon>Heunggongvirae</taxon>
        <taxon>Uroviricota</taxon>
        <taxon>Caudoviricetes</taxon>
        <taxon>Jameshumphriesvirinae</taxon>
        <taxon>Sircambvirus</taxon>
        <taxon>Sircambvirus KpV52</taxon>
        <taxon>Jedunavirus KpV80</taxon>
    </lineage>
</organism>
<proteinExistence type="predicted"/>
<protein>
    <submittedName>
        <fullName evidence="1">Uncharacterized protein</fullName>
    </submittedName>
</protein>
<dbReference type="Proteomes" id="UP000222016">
    <property type="component" value="Genome"/>
</dbReference>
<gene>
    <name evidence="1" type="ORF">kpv52_46</name>
</gene>
<dbReference type="PROSITE" id="PS51257">
    <property type="entry name" value="PROKAR_LIPOPROTEIN"/>
    <property type="match status" value="1"/>
</dbReference>
<evidence type="ECO:0000313" key="1">
    <source>
        <dbReference type="EMBL" id="AOZ65390.1"/>
    </source>
</evidence>
<accession>A0A1I9SEW3</accession>
<name>A0A1I9SEW3_9CAUD</name>
<dbReference type="EMBL" id="KX237516">
    <property type="protein sequence ID" value="AOZ65390.1"/>
    <property type="molecule type" value="Genomic_DNA"/>
</dbReference>
<evidence type="ECO:0000313" key="2">
    <source>
        <dbReference type="Proteomes" id="UP000222016"/>
    </source>
</evidence>
<sequence>MKKLILLVAVLTLTACAQEVRKCPPPSNDLLTPSGELWTTDGDPEKAATVIPHNGEVLMADRDRVSRWQKWWEGCKTL</sequence>
<reference evidence="1 2" key="1">
    <citation type="submission" date="2016-05" db="EMBL/GenBank/DDBJ databases">
        <title>Complete genome sequence of bacteriophage vB_KpnM_KpV52 lytic for Klebsiella pneumoniae.</title>
        <authorList>
            <person name="Komisarova E.V."/>
            <person name="Krasilnikova V.M."/>
            <person name="Kislichkina A.A."/>
            <person name="Myakinina V.P."/>
            <person name="Volozhantsev N.V."/>
        </authorList>
    </citation>
    <scope>NUCLEOTIDE SEQUENCE [LARGE SCALE GENOMIC DNA]</scope>
</reference>
<dbReference type="OrthoDB" id="22590at10239"/>
<keyword evidence="2" id="KW-1185">Reference proteome</keyword>